<dbReference type="GO" id="GO:0003700">
    <property type="term" value="F:DNA-binding transcription factor activity"/>
    <property type="evidence" value="ECO:0007669"/>
    <property type="project" value="InterPro"/>
</dbReference>
<keyword evidence="3" id="KW-0804">Transcription</keyword>
<feature type="transmembrane region" description="Helical" evidence="4">
    <location>
        <begin position="20"/>
        <end position="40"/>
    </location>
</feature>
<feature type="domain" description="HTH araC/xylS-type" evidence="5">
    <location>
        <begin position="667"/>
        <end position="765"/>
    </location>
</feature>
<keyword evidence="2 6" id="KW-0238">DNA-binding</keyword>
<dbReference type="SUPFAM" id="SSF46689">
    <property type="entry name" value="Homeodomain-like"/>
    <property type="match status" value="1"/>
</dbReference>
<proteinExistence type="predicted"/>
<dbReference type="InterPro" id="IPR018062">
    <property type="entry name" value="HTH_AraC-typ_CS"/>
</dbReference>
<evidence type="ECO:0000313" key="6">
    <source>
        <dbReference type="EMBL" id="RED52748.1"/>
    </source>
</evidence>
<dbReference type="SMART" id="SM00342">
    <property type="entry name" value="HTH_ARAC"/>
    <property type="match status" value="1"/>
</dbReference>
<dbReference type="InterPro" id="IPR018060">
    <property type="entry name" value="HTH_AraC"/>
</dbReference>
<evidence type="ECO:0000256" key="3">
    <source>
        <dbReference type="ARBA" id="ARBA00023163"/>
    </source>
</evidence>
<keyword evidence="4" id="KW-0472">Membrane</keyword>
<dbReference type="EMBL" id="QRDY01000031">
    <property type="protein sequence ID" value="RED52748.1"/>
    <property type="molecule type" value="Genomic_DNA"/>
</dbReference>
<dbReference type="InterPro" id="IPR020449">
    <property type="entry name" value="Tscrpt_reg_AraC-type_HTH"/>
</dbReference>
<evidence type="ECO:0000256" key="4">
    <source>
        <dbReference type="SAM" id="Phobius"/>
    </source>
</evidence>
<evidence type="ECO:0000259" key="5">
    <source>
        <dbReference type="PROSITE" id="PS01124"/>
    </source>
</evidence>
<gene>
    <name evidence="6" type="ORF">DFP95_13114</name>
</gene>
<sequence>MARFKVVNRLIQGRMLMFKIQLFITLLILVPIAILGTVYYQEAKGMVYKNFGESNQQALNQFSASVELVVDNIIDTSKQSYKDSRLNGIMASAASDDQFADWDYINQKINQIKASNRYVHSVYLYLKNSGKIISTEYGITDVAQFPDQHFMQWYNNDNRTLIVSDTHPVKLWNNSPQSLDVFSVYAHLPLDRANNYNGALIINIDQSLVYRELLDHVPDGTEAPFLVLNGKKEVMISGSKEDLYQDIRSWPHMQNEFSDASGSFITKKEGKSHIVVYNTANNRGWTYVAMYPFGGIAKSIQLIRNIILLMSIVLLAFSLIVSMLFTMRAVKPVNEMRRHIHARTRRSIGEGNELGGIRDAVLDLLDNHERLEEKLELTVPVFREKILNNLMRGVYASWEEIIYNLKLFSLELPRTDLTLMLFELDVDEENGGIQAKNDSILLYSVMEAITEYFSLKHVRSFGLVNNANQIVVALEIGPAGAGELRTKIKELQQILLNSLHVSITAIVSDEPTDLLNISKNHREAQRLLKHKILYGRRSIMLTSEIRHDNRTEYNYPYDKEELLKNHIRACSKAEALALFMEMLGGISKDQSYRNMYQFVFHLNSTFMALINELGFSINEIYGEEYSIERLSNLNSMERVEIFFTDLIRRIVDVIEANKATRMSKYYHRIASYIKDSFMKEITLESVSEQVNLSPTYINQILKARTGNTFVQILNTTRIEKACSMMQEEDHKIKDIAECVGFSSSKYFIKIFKEIKGVTPGKYVKGYHIEWNENP</sequence>
<dbReference type="RefSeq" id="WP_115995671.1">
    <property type="nucleotide sequence ID" value="NZ_QRDY01000031.1"/>
</dbReference>
<dbReference type="PROSITE" id="PS00041">
    <property type="entry name" value="HTH_ARAC_FAMILY_1"/>
    <property type="match status" value="1"/>
</dbReference>
<dbReference type="Proteomes" id="UP000256869">
    <property type="component" value="Unassembled WGS sequence"/>
</dbReference>
<organism evidence="6 7">
    <name type="scientific">Cohnella lupini</name>
    <dbReference type="NCBI Taxonomy" id="1294267"/>
    <lineage>
        <taxon>Bacteria</taxon>
        <taxon>Bacillati</taxon>
        <taxon>Bacillota</taxon>
        <taxon>Bacilli</taxon>
        <taxon>Bacillales</taxon>
        <taxon>Paenibacillaceae</taxon>
        <taxon>Cohnella</taxon>
    </lineage>
</organism>
<dbReference type="Pfam" id="PF12833">
    <property type="entry name" value="HTH_18"/>
    <property type="match status" value="1"/>
</dbReference>
<name>A0A3D9HTC4_9BACL</name>
<keyword evidence="4" id="KW-1133">Transmembrane helix</keyword>
<feature type="transmembrane region" description="Helical" evidence="4">
    <location>
        <begin position="306"/>
        <end position="330"/>
    </location>
</feature>
<dbReference type="InterPro" id="IPR009057">
    <property type="entry name" value="Homeodomain-like_sf"/>
</dbReference>
<dbReference type="OrthoDB" id="2497595at2"/>
<dbReference type="PRINTS" id="PR00032">
    <property type="entry name" value="HTHARAC"/>
</dbReference>
<accession>A0A3D9HTC4</accession>
<dbReference type="PROSITE" id="PS01124">
    <property type="entry name" value="HTH_ARAC_FAMILY_2"/>
    <property type="match status" value="1"/>
</dbReference>
<evidence type="ECO:0000256" key="2">
    <source>
        <dbReference type="ARBA" id="ARBA00023125"/>
    </source>
</evidence>
<evidence type="ECO:0000256" key="1">
    <source>
        <dbReference type="ARBA" id="ARBA00023015"/>
    </source>
</evidence>
<reference evidence="6 7" key="1">
    <citation type="submission" date="2018-07" db="EMBL/GenBank/DDBJ databases">
        <title>Genomic Encyclopedia of Type Strains, Phase III (KMG-III): the genomes of soil and plant-associated and newly described type strains.</title>
        <authorList>
            <person name="Whitman W."/>
        </authorList>
    </citation>
    <scope>NUCLEOTIDE SEQUENCE [LARGE SCALE GENOMIC DNA]</scope>
    <source>
        <strain evidence="6 7">CECT 8236</strain>
    </source>
</reference>
<dbReference type="PANTHER" id="PTHR43280">
    <property type="entry name" value="ARAC-FAMILY TRANSCRIPTIONAL REGULATOR"/>
    <property type="match status" value="1"/>
</dbReference>
<protein>
    <submittedName>
        <fullName evidence="6">AraC-like DNA-binding protein</fullName>
    </submittedName>
</protein>
<dbReference type="AlphaFoldDB" id="A0A3D9HTC4"/>
<keyword evidence="7" id="KW-1185">Reference proteome</keyword>
<comment type="caution">
    <text evidence="6">The sequence shown here is derived from an EMBL/GenBank/DDBJ whole genome shotgun (WGS) entry which is preliminary data.</text>
</comment>
<evidence type="ECO:0000313" key="7">
    <source>
        <dbReference type="Proteomes" id="UP000256869"/>
    </source>
</evidence>
<keyword evidence="1" id="KW-0805">Transcription regulation</keyword>
<dbReference type="GO" id="GO:0043565">
    <property type="term" value="F:sequence-specific DNA binding"/>
    <property type="evidence" value="ECO:0007669"/>
    <property type="project" value="InterPro"/>
</dbReference>
<dbReference type="PANTHER" id="PTHR43280:SF10">
    <property type="entry name" value="REGULATORY PROTEIN POCR"/>
    <property type="match status" value="1"/>
</dbReference>
<keyword evidence="4" id="KW-0812">Transmembrane</keyword>
<dbReference type="Gene3D" id="1.10.10.60">
    <property type="entry name" value="Homeodomain-like"/>
    <property type="match status" value="2"/>
</dbReference>